<feature type="non-terminal residue" evidence="1">
    <location>
        <position position="1"/>
    </location>
</feature>
<accession>A0A812WPX3</accession>
<sequence length="340" mass="38548">MAMDSDVDMSVGSGAVLEAEEQERWFACAGCDRMVTSLVRRGHPHPEKHHYYAYAHCCLACEEGQGHSQDEWACASVPGSLFRKIKFGSREQNYLLHNPGGAKPLPVLLFLHGAHTYIYPETLWWDIEKLLENNRTAREEFIVIAPFGSVGEPVVHPSEWLKRNRFQIEEPYVKCFAVEILWEFFLAALDDLGNRADLARLHVTGYSMGGQATWGLAFRYGSLLASVSPMAACCAWPKDAWDQEESIFRELEKLPLWFFAGEADSRTVTWRDFLWLADKRGLPKEAATQDIAVEGQTVSATVYTWSPNLHLALLRGTRTSHSMWDPVYHNEGAFGLFTRM</sequence>
<keyword evidence="2" id="KW-1185">Reference proteome</keyword>
<dbReference type="Proteomes" id="UP000601435">
    <property type="component" value="Unassembled WGS sequence"/>
</dbReference>
<name>A0A812WPX3_9DINO</name>
<proteinExistence type="predicted"/>
<reference evidence="1" key="1">
    <citation type="submission" date="2021-02" db="EMBL/GenBank/DDBJ databases">
        <authorList>
            <person name="Dougan E. K."/>
            <person name="Rhodes N."/>
            <person name="Thang M."/>
            <person name="Chan C."/>
        </authorList>
    </citation>
    <scope>NUCLEOTIDE SEQUENCE</scope>
</reference>
<dbReference type="EMBL" id="CAJNJA010034986">
    <property type="protein sequence ID" value="CAE7701027.1"/>
    <property type="molecule type" value="Genomic_DNA"/>
</dbReference>
<dbReference type="Gene3D" id="3.40.50.1820">
    <property type="entry name" value="alpha/beta hydrolase"/>
    <property type="match status" value="1"/>
</dbReference>
<evidence type="ECO:0000313" key="1">
    <source>
        <dbReference type="EMBL" id="CAE7701027.1"/>
    </source>
</evidence>
<dbReference type="InterPro" id="IPR029058">
    <property type="entry name" value="AB_hydrolase_fold"/>
</dbReference>
<gene>
    <name evidence="1" type="ORF">SNEC2469_LOCUS20196</name>
</gene>
<evidence type="ECO:0000313" key="2">
    <source>
        <dbReference type="Proteomes" id="UP000601435"/>
    </source>
</evidence>
<protein>
    <submittedName>
        <fullName evidence="1">Uncharacterized protein</fullName>
    </submittedName>
</protein>
<dbReference type="OrthoDB" id="2152248at2759"/>
<organism evidence="1 2">
    <name type="scientific">Symbiodinium necroappetens</name>
    <dbReference type="NCBI Taxonomy" id="1628268"/>
    <lineage>
        <taxon>Eukaryota</taxon>
        <taxon>Sar</taxon>
        <taxon>Alveolata</taxon>
        <taxon>Dinophyceae</taxon>
        <taxon>Suessiales</taxon>
        <taxon>Symbiodiniaceae</taxon>
        <taxon>Symbiodinium</taxon>
    </lineage>
</organism>
<comment type="caution">
    <text evidence="1">The sequence shown here is derived from an EMBL/GenBank/DDBJ whole genome shotgun (WGS) entry which is preliminary data.</text>
</comment>
<dbReference type="SUPFAM" id="SSF53474">
    <property type="entry name" value="alpha/beta-Hydrolases"/>
    <property type="match status" value="1"/>
</dbReference>
<dbReference type="AlphaFoldDB" id="A0A812WPX3"/>